<dbReference type="SUPFAM" id="SSF52540">
    <property type="entry name" value="P-loop containing nucleoside triphosphate hydrolases"/>
    <property type="match status" value="1"/>
</dbReference>
<accession>A0ABU8ES61</accession>
<dbReference type="Gene3D" id="3.40.50.300">
    <property type="entry name" value="P-loop containing nucleotide triphosphate hydrolases"/>
    <property type="match status" value="1"/>
</dbReference>
<evidence type="ECO:0000256" key="2">
    <source>
        <dbReference type="ARBA" id="ARBA00022801"/>
    </source>
</evidence>
<dbReference type="Proteomes" id="UP001382455">
    <property type="component" value="Unassembled WGS sequence"/>
</dbReference>
<evidence type="ECO:0000313" key="5">
    <source>
        <dbReference type="Proteomes" id="UP001382455"/>
    </source>
</evidence>
<dbReference type="PANTHER" id="PTHR10285">
    <property type="entry name" value="URIDINE KINASE"/>
    <property type="match status" value="1"/>
</dbReference>
<evidence type="ECO:0000256" key="3">
    <source>
        <dbReference type="ARBA" id="ARBA00022842"/>
    </source>
</evidence>
<keyword evidence="1" id="KW-0479">Metal-binding</keyword>
<dbReference type="NCBIfam" id="TIGR01484">
    <property type="entry name" value="HAD-SF-IIB"/>
    <property type="match status" value="1"/>
</dbReference>
<dbReference type="InterPro" id="IPR006379">
    <property type="entry name" value="HAD-SF_hydro_IIB"/>
</dbReference>
<dbReference type="InterPro" id="IPR023214">
    <property type="entry name" value="HAD_sf"/>
</dbReference>
<reference evidence="4 5" key="1">
    <citation type="submission" date="2023-12" db="EMBL/GenBank/DDBJ databases">
        <title>Friends and Foes: Symbiotic and Algicidal bacterial influence on Karenia brevis blooms.</title>
        <authorList>
            <person name="Fei C."/>
            <person name="Mohamed A.R."/>
            <person name="Booker A."/>
            <person name="Arshad M."/>
            <person name="Klass S."/>
            <person name="Ahn S."/>
            <person name="Gilbert P.M."/>
            <person name="Heil C.A."/>
            <person name="Martinez J.M."/>
            <person name="Amin S.A."/>
        </authorList>
    </citation>
    <scope>NUCLEOTIDE SEQUENCE [LARGE SCALE GENOMIC DNA]</scope>
    <source>
        <strain evidence="4 5">CE15</strain>
    </source>
</reference>
<dbReference type="SFLD" id="SFLDG01142">
    <property type="entry name" value="C2.B.2:_Mannosyl-3-phosphoglyc"/>
    <property type="match status" value="1"/>
</dbReference>
<dbReference type="SFLD" id="SFLDS00003">
    <property type="entry name" value="Haloacid_Dehalogenase"/>
    <property type="match status" value="1"/>
</dbReference>
<dbReference type="Pfam" id="PF08282">
    <property type="entry name" value="Hydrolase_3"/>
    <property type="match status" value="1"/>
</dbReference>
<dbReference type="RefSeq" id="WP_336435233.1">
    <property type="nucleotide sequence ID" value="NZ_JBAWKS010000001.1"/>
</dbReference>
<dbReference type="Gene3D" id="3.30.980.20">
    <property type="entry name" value="Putative mannosyl-3-phosphoglycerate phosphatase, domain 2"/>
    <property type="match status" value="1"/>
</dbReference>
<dbReference type="SUPFAM" id="SSF56784">
    <property type="entry name" value="HAD-like"/>
    <property type="match status" value="1"/>
</dbReference>
<keyword evidence="5" id="KW-1185">Reference proteome</keyword>
<dbReference type="InterPro" id="IPR006381">
    <property type="entry name" value="HAD-SF-IIB-MPGP"/>
</dbReference>
<name>A0ABU8ES61_9GAMM</name>
<evidence type="ECO:0000256" key="1">
    <source>
        <dbReference type="ARBA" id="ARBA00022723"/>
    </source>
</evidence>
<proteinExistence type="predicted"/>
<dbReference type="NCBIfam" id="TIGR01486">
    <property type="entry name" value="HAD-SF-IIB-MPGP"/>
    <property type="match status" value="1"/>
</dbReference>
<comment type="caution">
    <text evidence="4">The sequence shown here is derived from an EMBL/GenBank/DDBJ whole genome shotgun (WGS) entry which is preliminary data.</text>
</comment>
<keyword evidence="3" id="KW-0460">Magnesium</keyword>
<keyword evidence="2 4" id="KW-0378">Hydrolase</keyword>
<organism evidence="4 5">
    <name type="scientific">Pseudoalteromonas spongiae</name>
    <dbReference type="NCBI Taxonomy" id="298657"/>
    <lineage>
        <taxon>Bacteria</taxon>
        <taxon>Pseudomonadati</taxon>
        <taxon>Pseudomonadota</taxon>
        <taxon>Gammaproteobacteria</taxon>
        <taxon>Alteromonadales</taxon>
        <taxon>Pseudoalteromonadaceae</taxon>
        <taxon>Pseudoalteromonas</taxon>
    </lineage>
</organism>
<dbReference type="SFLD" id="SFLDG01140">
    <property type="entry name" value="C2.B:_Phosphomannomutase_and_P"/>
    <property type="match status" value="1"/>
</dbReference>
<dbReference type="GO" id="GO:0016787">
    <property type="term" value="F:hydrolase activity"/>
    <property type="evidence" value="ECO:0007669"/>
    <property type="project" value="UniProtKB-KW"/>
</dbReference>
<evidence type="ECO:0000313" key="4">
    <source>
        <dbReference type="EMBL" id="MEI4549812.1"/>
    </source>
</evidence>
<protein>
    <submittedName>
        <fullName evidence="4">HAD-IIB family hydrolase</fullName>
    </submittedName>
</protein>
<dbReference type="EMBL" id="JBAWKS010000001">
    <property type="protein sequence ID" value="MEI4549812.1"/>
    <property type="molecule type" value="Genomic_DNA"/>
</dbReference>
<dbReference type="Gene3D" id="3.40.50.1000">
    <property type="entry name" value="HAD superfamily/HAD-like"/>
    <property type="match status" value="1"/>
</dbReference>
<dbReference type="InterPro" id="IPR027417">
    <property type="entry name" value="P-loop_NTPase"/>
</dbReference>
<dbReference type="InterPro" id="IPR036412">
    <property type="entry name" value="HAD-like_sf"/>
</dbReference>
<gene>
    <name evidence="4" type="ORF">WAE96_08975</name>
</gene>
<sequence>MVQALSTKFLTKFLEKHALSQEVKKTIKTWYAPIAEQIALHQNRTKQPLVIGINGCQGSGKSTLTDFLNQYLRMYFGLNVVSISLDDYYLSASEREELATHIHPLLGTRGVPGTHKIDQLDHDLAALTRKALKRPLFIRRFNKATDNPFPSDKWTKVTSAPDVIILEGWCVGLNAEPQDALKTPINALEAIEDPNGTWREYVNNQLNGTYLNVFKRVDRWIMLKAPSFDVVAQWRKEQEAKLRLQQDKLPANKIMSEQEIECFVLFFERLTRVGLVDFSQTTDITLHLNETRKIVNVTGRFKQLCFPEKLAVFTDLDGTLLDHYSYEFQPAKVSVFLCYELGFPIIPCTSKTFKEIIAIRTQLGLGTPFIVENGAAVFLPKKWLKEYLIVPVGLVEFGEFYIKEFGQPRSFWLNQLKQYANDFAHLYKGFAQMTNSELAELTGLSEKDAEKAKLRHYSEPLHWLGDACQKKAFIKRMRENGATIIEGGRFLHVCGDESKGVALNWLFNLIKHELPGNWLSVALGDSENDSTMLEQADIAVQIKSMTHPFITLERSKGVMRSTMPGPTGWHEVMMQLISELDNHHIERIKSIPNHPLKEKHYG</sequence>